<dbReference type="STRING" id="1230097.A0A423XL73"/>
<evidence type="ECO:0000259" key="1">
    <source>
        <dbReference type="Pfam" id="PF26616"/>
    </source>
</evidence>
<dbReference type="AlphaFoldDB" id="A0A423XL73"/>
<evidence type="ECO:0000313" key="3">
    <source>
        <dbReference type="Proteomes" id="UP000285146"/>
    </source>
</evidence>
<gene>
    <name evidence="2" type="ORF">VPNG_01207</name>
</gene>
<keyword evidence="3" id="KW-1185">Reference proteome</keyword>
<dbReference type="InterPro" id="IPR058257">
    <property type="entry name" value="CorA-like_dom"/>
</dbReference>
<dbReference type="InParanoid" id="A0A423XL73"/>
<reference evidence="2 3" key="1">
    <citation type="submission" date="2015-09" db="EMBL/GenBank/DDBJ databases">
        <title>Host preference determinants of Valsa canker pathogens revealed by comparative genomics.</title>
        <authorList>
            <person name="Yin Z."/>
            <person name="Huang L."/>
        </authorList>
    </citation>
    <scope>NUCLEOTIDE SEQUENCE [LARGE SCALE GENOMIC DNA]</scope>
    <source>
        <strain evidence="2 3">SXYLt</strain>
    </source>
</reference>
<sequence length="549" mass="63345">MGTHMLDQLNEACEQADTWPLNLIRKQHLNRVLDNWRKRLHADEGRLFVPKDAKGQVKFWETFSGQDSFNETPLCDRGELIEHFDRHLRQCVKDPRSRHVFITAAHSRAALQCTPQMFRYICSYQQISPIFVDMLASFGKQYRKLDFHSAAFSQDDLHNPEAGTEIHIAEIGRSDWHLRHCYKLHGMEISDFDQKWTMRQTAVYHSFDMQEGRAFWLTVKANDEIMERVKDGSKSLEALKASNLNSLGLSFISCLKTHMITLDWCAEGWRWQIGAIETGVREVLVRVKNTPIEPLAKELEFTPELLKSLSFKTTQGTQFPSPTRQNTSQTLNTLAGRVRVAISARKETAAKSENERLQVMPHQDREADQEKEEEMARQLDGLVAFSFSESQRLTSFATTLQETKLAMTLNIGVLRDLREYYEGLFSSSRVPHEIMFECERRDAFNEFVRRVKSLEGQLETECRRAETLILMIEDGKCQYDSILQSYNMEINKLFALSNHKTSKRMEGSSKRMEIVAQQTARDSASMHVITFLTMVFLPGTFVGHAGPQR</sequence>
<dbReference type="EMBL" id="LKEB01000003">
    <property type="protein sequence ID" value="ROW17225.1"/>
    <property type="molecule type" value="Genomic_DNA"/>
</dbReference>
<dbReference type="Pfam" id="PF26616">
    <property type="entry name" value="CorA-like"/>
    <property type="match status" value="1"/>
</dbReference>
<dbReference type="OrthoDB" id="5396681at2759"/>
<accession>A0A423XL73</accession>
<organism evidence="2 3">
    <name type="scientific">Cytospora leucostoma</name>
    <dbReference type="NCBI Taxonomy" id="1230097"/>
    <lineage>
        <taxon>Eukaryota</taxon>
        <taxon>Fungi</taxon>
        <taxon>Dikarya</taxon>
        <taxon>Ascomycota</taxon>
        <taxon>Pezizomycotina</taxon>
        <taxon>Sordariomycetes</taxon>
        <taxon>Sordariomycetidae</taxon>
        <taxon>Diaporthales</taxon>
        <taxon>Cytosporaceae</taxon>
        <taxon>Cytospora</taxon>
    </lineage>
</organism>
<proteinExistence type="predicted"/>
<comment type="caution">
    <text evidence="2">The sequence shown here is derived from an EMBL/GenBank/DDBJ whole genome shotgun (WGS) entry which is preliminary data.</text>
</comment>
<evidence type="ECO:0000313" key="2">
    <source>
        <dbReference type="EMBL" id="ROW17225.1"/>
    </source>
</evidence>
<feature type="domain" description="CorA-like transporter" evidence="1">
    <location>
        <begin position="11"/>
        <end position="287"/>
    </location>
</feature>
<protein>
    <recommendedName>
        <fullName evidence="1">CorA-like transporter domain-containing protein</fullName>
    </recommendedName>
</protein>
<dbReference type="Proteomes" id="UP000285146">
    <property type="component" value="Unassembled WGS sequence"/>
</dbReference>
<name>A0A423XL73_9PEZI</name>